<gene>
    <name evidence="4" type="ORF">PWYN_12880</name>
</gene>
<dbReference type="RefSeq" id="WP_036652047.1">
    <property type="nucleotide sequence ID" value="NZ_JQCR01000002.1"/>
</dbReference>
<feature type="DNA-binding region" description="H-T-H motif" evidence="2">
    <location>
        <begin position="33"/>
        <end position="52"/>
    </location>
</feature>
<keyword evidence="5" id="KW-1185">Reference proteome</keyword>
<reference evidence="4 5" key="2">
    <citation type="submission" date="2014-10" db="EMBL/GenBank/DDBJ databases">
        <title>Comparative genomics of the Paenibacillus odorifer group.</title>
        <authorList>
            <person name="Tsai Y.-C."/>
            <person name="Martin N."/>
            <person name="Korlach J."/>
            <person name="Wiedmann M."/>
        </authorList>
    </citation>
    <scope>NUCLEOTIDE SEQUENCE [LARGE SCALE GENOMIC DNA]</scope>
    <source>
        <strain evidence="4 5">DSM 18334</strain>
    </source>
</reference>
<comment type="caution">
    <text evidence="4">The sequence shown here is derived from an EMBL/GenBank/DDBJ whole genome shotgun (WGS) entry which is preliminary data.</text>
</comment>
<protein>
    <submittedName>
        <fullName evidence="4">TetR family transcriptional regulator</fullName>
    </submittedName>
</protein>
<evidence type="ECO:0000256" key="2">
    <source>
        <dbReference type="PROSITE-ProRule" id="PRU00335"/>
    </source>
</evidence>
<dbReference type="EMBL" id="JQCR01000002">
    <property type="protein sequence ID" value="KGE20122.1"/>
    <property type="molecule type" value="Genomic_DNA"/>
</dbReference>
<dbReference type="Pfam" id="PF00440">
    <property type="entry name" value="TetR_N"/>
    <property type="match status" value="1"/>
</dbReference>
<sequence length="213" mass="24715">MSEKMDRRQARTKQLMRDALLSIIEERSIEGITVTDIANRADINRGTFYLHYRDVAGMLDQMKEEAFEHIQNTIQQLNPKELMVYADKNEPYPKITLIFEEVKRQAKFFKVMFGPHGDVSYINRFKDLMETRIFKNLSYAQPQEENRLVPLEFLISYMASANLGVVLHWLQSGMKQTPLELSAIMTNLMNYGPITSSGLRIETPKMASKNRSN</sequence>
<dbReference type="AlphaFoldDB" id="A0A098MEZ9"/>
<dbReference type="OrthoDB" id="9810250at2"/>
<evidence type="ECO:0000313" key="5">
    <source>
        <dbReference type="Proteomes" id="UP000029734"/>
    </source>
</evidence>
<proteinExistence type="predicted"/>
<dbReference type="InterPro" id="IPR001647">
    <property type="entry name" value="HTH_TetR"/>
</dbReference>
<dbReference type="GO" id="GO:0003677">
    <property type="term" value="F:DNA binding"/>
    <property type="evidence" value="ECO:0007669"/>
    <property type="project" value="UniProtKB-UniRule"/>
</dbReference>
<reference evidence="4 5" key="1">
    <citation type="submission" date="2014-08" db="EMBL/GenBank/DDBJ databases">
        <authorList>
            <person name="den Bakker H.C."/>
        </authorList>
    </citation>
    <scope>NUCLEOTIDE SEQUENCE [LARGE SCALE GENOMIC DNA]</scope>
    <source>
        <strain evidence="4 5">DSM 18334</strain>
    </source>
</reference>
<name>A0A098MEZ9_9BACL</name>
<dbReference type="InterPro" id="IPR050624">
    <property type="entry name" value="HTH-type_Tx_Regulator"/>
</dbReference>
<dbReference type="STRING" id="268407.PWYN_12880"/>
<accession>A0A098MEZ9</accession>
<dbReference type="InterPro" id="IPR039532">
    <property type="entry name" value="TetR_C_Firmicutes"/>
</dbReference>
<dbReference type="PROSITE" id="PS50977">
    <property type="entry name" value="HTH_TETR_2"/>
    <property type="match status" value="1"/>
</dbReference>
<evidence type="ECO:0000313" key="4">
    <source>
        <dbReference type="EMBL" id="KGE20122.1"/>
    </source>
</evidence>
<evidence type="ECO:0000256" key="1">
    <source>
        <dbReference type="ARBA" id="ARBA00023125"/>
    </source>
</evidence>
<dbReference type="eggNOG" id="COG1309">
    <property type="taxonomic scope" value="Bacteria"/>
</dbReference>
<dbReference type="Gene3D" id="1.10.357.10">
    <property type="entry name" value="Tetracycline Repressor, domain 2"/>
    <property type="match status" value="1"/>
</dbReference>
<keyword evidence="1 2" id="KW-0238">DNA-binding</keyword>
<feature type="domain" description="HTH tetR-type" evidence="3">
    <location>
        <begin position="10"/>
        <end position="70"/>
    </location>
</feature>
<evidence type="ECO:0000259" key="3">
    <source>
        <dbReference type="PROSITE" id="PS50977"/>
    </source>
</evidence>
<dbReference type="Proteomes" id="UP000029734">
    <property type="component" value="Unassembled WGS sequence"/>
</dbReference>
<dbReference type="Pfam" id="PF14278">
    <property type="entry name" value="TetR_C_8"/>
    <property type="match status" value="1"/>
</dbReference>
<dbReference type="SUPFAM" id="SSF46689">
    <property type="entry name" value="Homeodomain-like"/>
    <property type="match status" value="1"/>
</dbReference>
<dbReference type="PANTHER" id="PTHR43479:SF7">
    <property type="entry name" value="TETR-FAMILY TRANSCRIPTIONAL REGULATOR"/>
    <property type="match status" value="1"/>
</dbReference>
<dbReference type="PANTHER" id="PTHR43479">
    <property type="entry name" value="ACREF/ENVCD OPERON REPRESSOR-RELATED"/>
    <property type="match status" value="1"/>
</dbReference>
<organism evidence="4 5">
    <name type="scientific">Paenibacillus wynnii</name>
    <dbReference type="NCBI Taxonomy" id="268407"/>
    <lineage>
        <taxon>Bacteria</taxon>
        <taxon>Bacillati</taxon>
        <taxon>Bacillota</taxon>
        <taxon>Bacilli</taxon>
        <taxon>Bacillales</taxon>
        <taxon>Paenibacillaceae</taxon>
        <taxon>Paenibacillus</taxon>
    </lineage>
</organism>
<dbReference type="InterPro" id="IPR009057">
    <property type="entry name" value="Homeodomain-like_sf"/>
</dbReference>